<dbReference type="RefSeq" id="XP_071902323.1">
    <property type="nucleotide sequence ID" value="XM_072046222.1"/>
</dbReference>
<dbReference type="PANTHER" id="PTHR34835">
    <property type="entry name" value="OS07G0283600 PROTEIN-RELATED"/>
    <property type="match status" value="1"/>
</dbReference>
<proteinExistence type="predicted"/>
<name>A0ABM4U4W3_COFAR</name>
<organism evidence="2 3">
    <name type="scientific">Coffea arabica</name>
    <name type="common">Arabian coffee</name>
    <dbReference type="NCBI Taxonomy" id="13443"/>
    <lineage>
        <taxon>Eukaryota</taxon>
        <taxon>Viridiplantae</taxon>
        <taxon>Streptophyta</taxon>
        <taxon>Embryophyta</taxon>
        <taxon>Tracheophyta</taxon>
        <taxon>Spermatophyta</taxon>
        <taxon>Magnoliopsida</taxon>
        <taxon>eudicotyledons</taxon>
        <taxon>Gunneridae</taxon>
        <taxon>Pentapetalae</taxon>
        <taxon>asterids</taxon>
        <taxon>lamiids</taxon>
        <taxon>Gentianales</taxon>
        <taxon>Rubiaceae</taxon>
        <taxon>Ixoroideae</taxon>
        <taxon>Gardenieae complex</taxon>
        <taxon>Bertiereae - Coffeeae clade</taxon>
        <taxon>Coffeeae</taxon>
        <taxon>Coffea</taxon>
    </lineage>
</organism>
<keyword evidence="1" id="KW-1133">Transmembrane helix</keyword>
<keyword evidence="2" id="KW-1185">Reference proteome</keyword>
<keyword evidence="1" id="KW-0812">Transmembrane</keyword>
<sequence>MKPFVLEAEFLSWLVANFDWESRSLQVHGHYVQVTVTDMAACFGLPMKGKAAAHSLLSTDISSDVEAVLNIPFKDGETDYNEVQLSLRNLKTFDTEFRTKFILHLMHNLLCPGKTNGFNREVASFVIHENDLSGYNWSTFIPNKLVSGIRKALSLAISVVFGCVVLLMIVYLEHLSVTGPRVGISLSSQTPWVAQWREEEVGIHVAKLKSMHIFGQLPAPAGTPDVANVHLHYITLICYPFLALCPLFYAYMLYYCYKMLQRYVLRTLNLAIQA</sequence>
<protein>
    <submittedName>
        <fullName evidence="3">Uncharacterized protein</fullName>
    </submittedName>
</protein>
<dbReference type="Proteomes" id="UP001652660">
    <property type="component" value="Chromosome 4c"/>
</dbReference>
<gene>
    <name evidence="3" type="primary">LOC113740161</name>
</gene>
<accession>A0ABM4U4W3</accession>
<keyword evidence="1" id="KW-0472">Membrane</keyword>
<reference evidence="3" key="1">
    <citation type="submission" date="2025-08" db="UniProtKB">
        <authorList>
            <consortium name="RefSeq"/>
        </authorList>
    </citation>
    <scope>IDENTIFICATION</scope>
    <source>
        <tissue evidence="3">Leaves</tissue>
    </source>
</reference>
<feature type="transmembrane region" description="Helical" evidence="1">
    <location>
        <begin position="152"/>
        <end position="172"/>
    </location>
</feature>
<evidence type="ECO:0000313" key="3">
    <source>
        <dbReference type="RefSeq" id="XP_071902323.1"/>
    </source>
</evidence>
<evidence type="ECO:0000313" key="2">
    <source>
        <dbReference type="Proteomes" id="UP001652660"/>
    </source>
</evidence>
<dbReference type="GeneID" id="113740161"/>
<evidence type="ECO:0000256" key="1">
    <source>
        <dbReference type="SAM" id="Phobius"/>
    </source>
</evidence>
<feature type="transmembrane region" description="Helical" evidence="1">
    <location>
        <begin position="233"/>
        <end position="257"/>
    </location>
</feature>